<keyword evidence="2" id="KW-1185">Reference proteome</keyword>
<sequence>MARGYSVNALYLDYEKAFNTPPHDLILHKLSGYGISDMLLNWIISFLSKRTQRFVMGFTITDSLPVTSGVPQESVEGPFLFILYINDIKNLVSSPMRLYADDSKVNSTNSTPERPALLQMDRNHIVLWTQTCRLRLNYKKCLFLRFNKSKNPNHQYYILTHQGKQLHDSSYSERDLGICILHNLKWDTHVEILSSKANSVLGQLKKSFIYKNAQVWKRLNARWSDLTLSMLLL</sequence>
<evidence type="ECO:0000313" key="3">
    <source>
        <dbReference type="RefSeq" id="XP_065658196.1"/>
    </source>
</evidence>
<reference evidence="3" key="1">
    <citation type="submission" date="2025-08" db="UniProtKB">
        <authorList>
            <consortium name="RefSeq"/>
        </authorList>
    </citation>
    <scope>IDENTIFICATION</scope>
</reference>
<feature type="domain" description="Reverse transcriptase" evidence="1">
    <location>
        <begin position="1"/>
        <end position="180"/>
    </location>
</feature>
<dbReference type="InterPro" id="IPR000477">
    <property type="entry name" value="RT_dom"/>
</dbReference>
<dbReference type="PANTHER" id="PTHR33332">
    <property type="entry name" value="REVERSE TRANSCRIPTASE DOMAIN-CONTAINING PROTEIN"/>
    <property type="match status" value="1"/>
</dbReference>
<dbReference type="PROSITE" id="PS50878">
    <property type="entry name" value="RT_POL"/>
    <property type="match status" value="1"/>
</dbReference>
<proteinExistence type="predicted"/>
<evidence type="ECO:0000259" key="1">
    <source>
        <dbReference type="PROSITE" id="PS50878"/>
    </source>
</evidence>
<dbReference type="RefSeq" id="XP_065658196.1">
    <property type="nucleotide sequence ID" value="XM_065802124.1"/>
</dbReference>
<evidence type="ECO:0000313" key="2">
    <source>
        <dbReference type="Proteomes" id="UP001652625"/>
    </source>
</evidence>
<accession>A0ABM4C987</accession>
<organism evidence="2 3">
    <name type="scientific">Hydra vulgaris</name>
    <name type="common">Hydra</name>
    <name type="synonym">Hydra attenuata</name>
    <dbReference type="NCBI Taxonomy" id="6087"/>
    <lineage>
        <taxon>Eukaryota</taxon>
        <taxon>Metazoa</taxon>
        <taxon>Cnidaria</taxon>
        <taxon>Hydrozoa</taxon>
        <taxon>Hydroidolina</taxon>
        <taxon>Anthoathecata</taxon>
        <taxon>Aplanulata</taxon>
        <taxon>Hydridae</taxon>
        <taxon>Hydra</taxon>
    </lineage>
</organism>
<protein>
    <submittedName>
        <fullName evidence="3">Uncharacterized protein LOC136082704</fullName>
    </submittedName>
</protein>
<dbReference type="Pfam" id="PF00078">
    <property type="entry name" value="RVT_1"/>
    <property type="match status" value="1"/>
</dbReference>
<name>A0ABM4C987_HYDVU</name>
<gene>
    <name evidence="3" type="primary">LOC136082704</name>
</gene>
<dbReference type="Proteomes" id="UP001652625">
    <property type="component" value="Chromosome 07"/>
</dbReference>
<dbReference type="GeneID" id="136082704"/>